<protein>
    <submittedName>
        <fullName evidence="2">Uncharacterized protein</fullName>
    </submittedName>
</protein>
<gene>
    <name evidence="2" type="ORF">EGYM00163_LOCUS44408</name>
</gene>
<evidence type="ECO:0000256" key="1">
    <source>
        <dbReference type="SAM" id="Phobius"/>
    </source>
</evidence>
<name>A0A7S4GD28_9EUGL</name>
<proteinExistence type="predicted"/>
<dbReference type="AlphaFoldDB" id="A0A7S4GD28"/>
<evidence type="ECO:0000313" key="2">
    <source>
        <dbReference type="EMBL" id="CAE0833116.1"/>
    </source>
</evidence>
<keyword evidence="1" id="KW-0812">Transmembrane</keyword>
<dbReference type="EMBL" id="HBJA01129096">
    <property type="protein sequence ID" value="CAE0833116.1"/>
    <property type="molecule type" value="Transcribed_RNA"/>
</dbReference>
<keyword evidence="1" id="KW-1133">Transmembrane helix</keyword>
<feature type="transmembrane region" description="Helical" evidence="1">
    <location>
        <begin position="66"/>
        <end position="89"/>
    </location>
</feature>
<sequence length="119" mass="13327">MVMHVLQYVPVCYMALHVALEAKGGGAALKMGGSSVVLATLLHLMSVCPFGFWVHYVFHSVSPECVVGVFCFADLVLVLDVMALGLWFVGVRAEFLRNKEQELFNFYQYCQESCDIQQQ</sequence>
<organism evidence="2">
    <name type="scientific">Eutreptiella gymnastica</name>
    <dbReference type="NCBI Taxonomy" id="73025"/>
    <lineage>
        <taxon>Eukaryota</taxon>
        <taxon>Discoba</taxon>
        <taxon>Euglenozoa</taxon>
        <taxon>Euglenida</taxon>
        <taxon>Spirocuta</taxon>
        <taxon>Euglenophyceae</taxon>
        <taxon>Eutreptiales</taxon>
        <taxon>Eutreptiaceae</taxon>
        <taxon>Eutreptiella</taxon>
    </lineage>
</organism>
<accession>A0A7S4GD28</accession>
<keyword evidence="1" id="KW-0472">Membrane</keyword>
<feature type="transmembrane region" description="Helical" evidence="1">
    <location>
        <begin position="36"/>
        <end position="54"/>
    </location>
</feature>
<reference evidence="2" key="1">
    <citation type="submission" date="2021-01" db="EMBL/GenBank/DDBJ databases">
        <authorList>
            <person name="Corre E."/>
            <person name="Pelletier E."/>
            <person name="Niang G."/>
            <person name="Scheremetjew M."/>
            <person name="Finn R."/>
            <person name="Kale V."/>
            <person name="Holt S."/>
            <person name="Cochrane G."/>
            <person name="Meng A."/>
            <person name="Brown T."/>
            <person name="Cohen L."/>
        </authorList>
    </citation>
    <scope>NUCLEOTIDE SEQUENCE</scope>
    <source>
        <strain evidence="2">CCMP1594</strain>
    </source>
</reference>